<keyword evidence="1" id="KW-0472">Membrane</keyword>
<dbReference type="InterPro" id="IPR039426">
    <property type="entry name" value="TonB-dep_rcpt-like"/>
</dbReference>
<name>A0ABZ2Z9W8_9BACT</name>
<keyword evidence="1" id="KW-0813">Transport</keyword>
<keyword evidence="1" id="KW-0998">Cell outer membrane</keyword>
<keyword evidence="1" id="KW-1134">Transmembrane beta strand</keyword>
<evidence type="ECO:0000259" key="3">
    <source>
        <dbReference type="Pfam" id="PF07715"/>
    </source>
</evidence>
<dbReference type="NCBIfam" id="TIGR04056">
    <property type="entry name" value="OMP_RagA_SusC"/>
    <property type="match status" value="1"/>
</dbReference>
<dbReference type="Gene3D" id="2.170.130.10">
    <property type="entry name" value="TonB-dependent receptor, plug domain"/>
    <property type="match status" value="1"/>
</dbReference>
<feature type="signal peptide" evidence="2">
    <location>
        <begin position="1"/>
        <end position="27"/>
    </location>
</feature>
<comment type="subcellular location">
    <subcellularLocation>
        <location evidence="1">Cell outer membrane</location>
        <topology evidence="1">Multi-pass membrane protein</topology>
    </subcellularLocation>
</comment>
<dbReference type="PROSITE" id="PS52016">
    <property type="entry name" value="TONB_DEPENDENT_REC_3"/>
    <property type="match status" value="1"/>
</dbReference>
<evidence type="ECO:0000256" key="1">
    <source>
        <dbReference type="PROSITE-ProRule" id="PRU01360"/>
    </source>
</evidence>
<dbReference type="Proteomes" id="UP001449657">
    <property type="component" value="Chromosome"/>
</dbReference>
<dbReference type="InterPro" id="IPR023996">
    <property type="entry name" value="TonB-dep_OMP_SusC/RagA"/>
</dbReference>
<keyword evidence="4" id="KW-0675">Receptor</keyword>
<proteinExistence type="inferred from homology"/>
<dbReference type="SUPFAM" id="SSF49464">
    <property type="entry name" value="Carboxypeptidase regulatory domain-like"/>
    <property type="match status" value="1"/>
</dbReference>
<evidence type="ECO:0000313" key="5">
    <source>
        <dbReference type="Proteomes" id="UP001449657"/>
    </source>
</evidence>
<gene>
    <name evidence="4" type="ORF">WJU22_12775</name>
</gene>
<keyword evidence="2" id="KW-0732">Signal</keyword>
<dbReference type="InterPro" id="IPR037066">
    <property type="entry name" value="Plug_dom_sf"/>
</dbReference>
<keyword evidence="1" id="KW-0812">Transmembrane</keyword>
<keyword evidence="5" id="KW-1185">Reference proteome</keyword>
<protein>
    <submittedName>
        <fullName evidence="4">TonB-dependent receptor</fullName>
    </submittedName>
</protein>
<comment type="similarity">
    <text evidence="1">Belongs to the TonB-dependent receptor family.</text>
</comment>
<dbReference type="Gene3D" id="2.60.40.1120">
    <property type="entry name" value="Carboxypeptidase-like, regulatory domain"/>
    <property type="match status" value="1"/>
</dbReference>
<dbReference type="SUPFAM" id="SSF56935">
    <property type="entry name" value="Porins"/>
    <property type="match status" value="1"/>
</dbReference>
<sequence length="1132" mass="124770">MTLIQCCRFLLYATVILCLGPFHGAYAQQVGIPGGKKTVRQVLEFVEQTSSYRFLYTEDPAFDRIAGSYEGKGEIAQVLNAVLKQTDITYRVNANKLVTLQTPRSAQLAAKDSVGENVTVSGTISNLQNQPIASVSIYLKANPLVGTVSDKNGYFIISNIPRHSVLVLSSVGYRTQEVEVKSIPAGSLRKFPVLMELESLTQSEVVVTGTGTQKKVSVVGAITTVNPSELKGPTRSLTTQLAGRVAGVTFVQQSGQPGQDGASFIIRGINSVTGNTSPLVLIDGLRRNIDDVDPNDVATFTVLKDASATAVYGLEGANGIIVITTKTGKVASRPTIRLSASSSINNASYKPKWVDAPTYARMKNEALVVRGKRPYYSEADIARFADDDMDFYPNVDWYETMVKQNNRSNRANFNISGGGNAVTYYMSGGFYNEKGMFNARNDNNANYNQFNFRSNLRADLSPTTALGLGFDGRYNTTTEPGQGVGNLLNIMNMINPTLFPAEFSNGMAPEEPANIRNPWSLLNKTGFVKRYQNYMSTNVNVTQKLDFLTQGLFLNGIVSFTKGNVYAHRYSKNYQQHAPDFANSHMGTGRDENGKLVTINKTPDIDDKMQFVYEAPTGDRVIELQGSINYARTFGKLSTTGLLLYKQREYLTDAPGGSGATLLINALPAREQSVAGRVTLGWDDRYFTDVNFGASGSQMFTPDKRWSSFPSIGFGWVPSSEKFWGGMEDVVDFLKFRVSYGSVGSAGNAERFGYMATSGPVTGYVFGFGRAAGSGLGIPGVGESRLEQLGLTWERNRKLNLGAEIGLFRALKIIVDAYSYTNNDQLIFLNRLPATLGLPSVPRANLGRTKSEGVDIDLTYAKSWGNFKISYIKGIISYNKNTILENGQLDPKVSYQSGIGLDYGRQLNYIALGLFKDQKDIDNSPVQTWNKVMPGDIKYKDIDGDGVITPNDRIWAGNSYPKWSYSLALDLRYKKWTLATRAIGKFNLYRSISGGRIPFNPYNSGGTDNGAVYQASVNDHWSPASWSGTTATENFNATYPRLGFGTDNQNNAQTSTFWLRESSYLRIADAELGYNWTPRTKKSPFKSIYYYGRCDNVITFSRFKDWNPEQESSFAYPLKRTLSVGLEIGFDL</sequence>
<evidence type="ECO:0000256" key="2">
    <source>
        <dbReference type="SAM" id="SignalP"/>
    </source>
</evidence>
<feature type="chain" id="PRO_5046253000" evidence="2">
    <location>
        <begin position="28"/>
        <end position="1132"/>
    </location>
</feature>
<reference evidence="4 5" key="1">
    <citation type="submission" date="2024-03" db="EMBL/GenBank/DDBJ databases">
        <title>Chitinophaga caseinilytica sp. nov., a casein hydrolysing bacterium isolated from forest soil.</title>
        <authorList>
            <person name="Lee D.S."/>
            <person name="Han D.M."/>
            <person name="Baek J.H."/>
            <person name="Choi D.G."/>
            <person name="Jeon J.H."/>
            <person name="Jeon C.O."/>
        </authorList>
    </citation>
    <scope>NUCLEOTIDE SEQUENCE [LARGE SCALE GENOMIC DNA]</scope>
    <source>
        <strain evidence="4 5">KACC 19118</strain>
    </source>
</reference>
<dbReference type="Pfam" id="PF13715">
    <property type="entry name" value="CarbopepD_reg_2"/>
    <property type="match status" value="1"/>
</dbReference>
<dbReference type="InterPro" id="IPR023997">
    <property type="entry name" value="TonB-dep_OMP_SusC/RagA_CS"/>
</dbReference>
<organism evidence="4 5">
    <name type="scientific">Chitinophaga caseinilytica</name>
    <dbReference type="NCBI Taxonomy" id="2267521"/>
    <lineage>
        <taxon>Bacteria</taxon>
        <taxon>Pseudomonadati</taxon>
        <taxon>Bacteroidota</taxon>
        <taxon>Chitinophagia</taxon>
        <taxon>Chitinophagales</taxon>
        <taxon>Chitinophagaceae</taxon>
        <taxon>Chitinophaga</taxon>
    </lineage>
</organism>
<accession>A0ABZ2Z9W8</accession>
<dbReference type="NCBIfam" id="TIGR04057">
    <property type="entry name" value="SusC_RagA_signa"/>
    <property type="match status" value="1"/>
</dbReference>
<dbReference type="InterPro" id="IPR008969">
    <property type="entry name" value="CarboxyPept-like_regulatory"/>
</dbReference>
<dbReference type="EMBL" id="CP150096">
    <property type="protein sequence ID" value="WZN49044.1"/>
    <property type="molecule type" value="Genomic_DNA"/>
</dbReference>
<evidence type="ECO:0000313" key="4">
    <source>
        <dbReference type="EMBL" id="WZN49044.1"/>
    </source>
</evidence>
<dbReference type="RefSeq" id="WP_341843619.1">
    <property type="nucleotide sequence ID" value="NZ_CP149792.1"/>
</dbReference>
<dbReference type="InterPro" id="IPR012910">
    <property type="entry name" value="Plug_dom"/>
</dbReference>
<feature type="domain" description="TonB-dependent receptor plug" evidence="3">
    <location>
        <begin position="215"/>
        <end position="320"/>
    </location>
</feature>
<dbReference type="Pfam" id="PF07715">
    <property type="entry name" value="Plug"/>
    <property type="match status" value="1"/>
</dbReference>